<dbReference type="Pfam" id="PF03835">
    <property type="entry name" value="Rad4"/>
    <property type="match status" value="1"/>
</dbReference>
<feature type="domain" description="Rad4 beta-hairpin" evidence="9">
    <location>
        <begin position="614"/>
        <end position="688"/>
    </location>
</feature>
<evidence type="ECO:0000256" key="3">
    <source>
        <dbReference type="ARBA" id="ARBA00022763"/>
    </source>
</evidence>
<feature type="domain" description="Rad4 beta-hairpin" evidence="7">
    <location>
        <begin position="466"/>
        <end position="520"/>
    </location>
</feature>
<dbReference type="SMART" id="SM01032">
    <property type="entry name" value="BHD_3"/>
    <property type="match status" value="1"/>
</dbReference>
<evidence type="ECO:0000259" key="9">
    <source>
        <dbReference type="SMART" id="SM01032"/>
    </source>
</evidence>
<feature type="region of interest" description="Disordered" evidence="6">
    <location>
        <begin position="735"/>
        <end position="768"/>
    </location>
</feature>
<gene>
    <name evidence="10" type="ORF">K435DRAFT_857919</name>
</gene>
<evidence type="ECO:0000256" key="1">
    <source>
        <dbReference type="ARBA" id="ARBA00004123"/>
    </source>
</evidence>
<evidence type="ECO:0000256" key="4">
    <source>
        <dbReference type="ARBA" id="ARBA00023204"/>
    </source>
</evidence>
<keyword evidence="11" id="KW-1185">Reference proteome</keyword>
<sequence length="1057" mass="117531">MSSIDEPMLEPLVDADSDEELDWEEVEVPQEEKHLEIVLQARPKEKEASKGISHAERILRIDVHKIHTVALLMNAKVRNKWLNDEVLHARLLSLTPLSLQNSLAMIHPSRVTEQAKRGRMFETAITRLVEWWSEFFEVIPSGHIQNRTFDRVQESLLSHGFGPDFDGVIDDETLEDILDEDAEIIRSEKSLMKHALMQSGSRDVSAQLFTALCRALSIPARLVVSLQSVPWQASVGKPKPKYVKKDKGKGVAKENDVTARSEAANNSSSAVPSSSKSTMDDDASNFAGEGQRLDGMPVEKSEKAKGKEKAKPPIKLRKAKDKGNVLGSRPPAPKIRYVDPRTTAPVFWTEVFSRPDSRWIPVDPIRGIVNKPKLFDPSDTPSSVHVDNRMMYVLAFEEDGYARDVTRRYAKNFGAKVAKVQGGSLAPGAGGKGRKQWWERVVRSVTRPFRLNRDDQEDAEFEAAQWNEGMPTTMAGFKDHPLYVLVRHLKQNETIYPPPPATPEMGKFRGEPVYSRTSVVSLKTAENWLRSEGRSVKEGAQPMKLIKMRASTVGRQRELELLREGLRVAGEENDDGASGSGANNGPKSDEVMQGLYARHQTELFVPEPVKDGIVPKNNFGNIDLYVPSMLPKGAIHIPFKGVAKIARKLGVDFAEAVTGFEFRKRRATPIIEGIVVAVENETLVLDAYWEAEQDAERKARIKKEERVIKQWTRIIHGLRIRQRLQDQYVAKDVKSAQEAESSGQQNGVVHAEVHEEGEESAPVSDGGGFLLRGVDDVVQSYSLPKAQYNTDADQPPNAINPFRLKTKHDQGSRRQKENEDSDHDRMAFAMETMDVDEDGTMLDPTSLRLSSAAESTIVPKTMEELAEEAAQGPAAADSGGAEEEEIEVTPVMPTVVNGRTRRSRAANGADVTSADQNQRQTTLVANGKAKSKTHESRGKGKRRTTTPARRGKARTKARKRKRDENEDEVEDDVGDEDVGVFEGDEESVDEGKVEGDESEAGSEKQKPTPVKRTRARVKAPAPASVPTRTLRPRASKSEAQLKAEKEKEDAYRKAIAR</sequence>
<dbReference type="InterPro" id="IPR036985">
    <property type="entry name" value="Transglutaminase-like_sf"/>
</dbReference>
<comment type="subcellular location">
    <subcellularLocation>
        <location evidence="1">Nucleus</location>
    </subcellularLocation>
</comment>
<comment type="similarity">
    <text evidence="2">Belongs to the XPC family.</text>
</comment>
<dbReference type="InterPro" id="IPR004583">
    <property type="entry name" value="DNA_repair_Rad4"/>
</dbReference>
<dbReference type="Pfam" id="PF10404">
    <property type="entry name" value="BHD_2"/>
    <property type="match status" value="1"/>
</dbReference>
<accession>A0A4V4HG13</accession>
<dbReference type="PANTHER" id="PTHR12135:SF0">
    <property type="entry name" value="DNA REPAIR PROTEIN COMPLEMENTING XP-C CELLS"/>
    <property type="match status" value="1"/>
</dbReference>
<keyword evidence="3" id="KW-0227">DNA damage</keyword>
<feature type="compositionally biased region" description="Basic residues" evidence="6">
    <location>
        <begin position="939"/>
        <end position="961"/>
    </location>
</feature>
<dbReference type="Pfam" id="PF10405">
    <property type="entry name" value="BHD_3"/>
    <property type="match status" value="1"/>
</dbReference>
<dbReference type="InterPro" id="IPR018325">
    <property type="entry name" value="Rad4/PNGase_transGLS-fold"/>
</dbReference>
<dbReference type="Gene3D" id="3.30.70.2460">
    <property type="entry name" value="Rad4, beta-hairpin domain BHD3"/>
    <property type="match status" value="1"/>
</dbReference>
<feature type="compositionally biased region" description="Basic and acidic residues" evidence="6">
    <location>
        <begin position="807"/>
        <end position="824"/>
    </location>
</feature>
<dbReference type="SUPFAM" id="SSF54001">
    <property type="entry name" value="Cysteine proteinases"/>
    <property type="match status" value="1"/>
</dbReference>
<feature type="compositionally biased region" description="Basic and acidic residues" evidence="6">
    <location>
        <begin position="243"/>
        <end position="259"/>
    </location>
</feature>
<dbReference type="InterPro" id="IPR018327">
    <property type="entry name" value="BHD_2"/>
</dbReference>
<feature type="compositionally biased region" description="Low complexity" evidence="6">
    <location>
        <begin position="260"/>
        <end position="277"/>
    </location>
</feature>
<dbReference type="OrthoDB" id="300780at2759"/>
<evidence type="ECO:0000313" key="10">
    <source>
        <dbReference type="EMBL" id="THU97115.1"/>
    </source>
</evidence>
<dbReference type="Pfam" id="PF10403">
    <property type="entry name" value="BHD_1"/>
    <property type="match status" value="1"/>
</dbReference>
<name>A0A4V4HG13_DENBC</name>
<dbReference type="Gene3D" id="2.20.20.110">
    <property type="entry name" value="Rad4, beta-hairpin domain BHD1"/>
    <property type="match status" value="1"/>
</dbReference>
<feature type="compositionally biased region" description="Basic and acidic residues" evidence="6">
    <location>
        <begin position="297"/>
        <end position="311"/>
    </location>
</feature>
<dbReference type="PANTHER" id="PTHR12135">
    <property type="entry name" value="DNA REPAIR PROTEIN XP-C / RAD4"/>
    <property type="match status" value="1"/>
</dbReference>
<evidence type="ECO:0000256" key="2">
    <source>
        <dbReference type="ARBA" id="ARBA00009525"/>
    </source>
</evidence>
<dbReference type="EMBL" id="ML179162">
    <property type="protein sequence ID" value="THU97115.1"/>
    <property type="molecule type" value="Genomic_DNA"/>
</dbReference>
<dbReference type="SMART" id="SM01031">
    <property type="entry name" value="BHD_2"/>
    <property type="match status" value="1"/>
</dbReference>
<feature type="compositionally biased region" description="Low complexity" evidence="6">
    <location>
        <begin position="868"/>
        <end position="879"/>
    </location>
</feature>
<dbReference type="GO" id="GO:0000111">
    <property type="term" value="C:nucleotide-excision repair factor 2 complex"/>
    <property type="evidence" value="ECO:0007669"/>
    <property type="project" value="TreeGrafter"/>
</dbReference>
<feature type="compositionally biased region" description="Acidic residues" evidence="6">
    <location>
        <begin position="965"/>
        <end position="988"/>
    </location>
</feature>
<feature type="region of interest" description="Disordered" evidence="6">
    <location>
        <begin position="235"/>
        <end position="337"/>
    </location>
</feature>
<dbReference type="FunFam" id="3.30.70.2460:FF:000001">
    <property type="entry name" value="DNA repair protein Rad4 family"/>
    <property type="match status" value="1"/>
</dbReference>
<feature type="compositionally biased region" description="Basic and acidic residues" evidence="6">
    <location>
        <begin position="1035"/>
        <end position="1057"/>
    </location>
</feature>
<evidence type="ECO:0000313" key="11">
    <source>
        <dbReference type="Proteomes" id="UP000297245"/>
    </source>
</evidence>
<organism evidence="10 11">
    <name type="scientific">Dendrothele bispora (strain CBS 962.96)</name>
    <dbReference type="NCBI Taxonomy" id="1314807"/>
    <lineage>
        <taxon>Eukaryota</taxon>
        <taxon>Fungi</taxon>
        <taxon>Dikarya</taxon>
        <taxon>Basidiomycota</taxon>
        <taxon>Agaricomycotina</taxon>
        <taxon>Agaricomycetes</taxon>
        <taxon>Agaricomycetidae</taxon>
        <taxon>Agaricales</taxon>
        <taxon>Agaricales incertae sedis</taxon>
        <taxon>Dendrothele</taxon>
    </lineage>
</organism>
<dbReference type="InterPro" id="IPR038765">
    <property type="entry name" value="Papain-like_cys_pep_sf"/>
</dbReference>
<feature type="region of interest" description="Disordered" evidence="6">
    <location>
        <begin position="568"/>
        <end position="589"/>
    </location>
</feature>
<dbReference type="InterPro" id="IPR018328">
    <property type="entry name" value="Rad4_beta-hairpin_dom3"/>
</dbReference>
<evidence type="ECO:0000256" key="6">
    <source>
        <dbReference type="SAM" id="MobiDB-lite"/>
    </source>
</evidence>
<dbReference type="Proteomes" id="UP000297245">
    <property type="component" value="Unassembled WGS sequence"/>
</dbReference>
<dbReference type="GO" id="GO:0003697">
    <property type="term" value="F:single-stranded DNA binding"/>
    <property type="evidence" value="ECO:0007669"/>
    <property type="project" value="TreeGrafter"/>
</dbReference>
<evidence type="ECO:0000259" key="8">
    <source>
        <dbReference type="SMART" id="SM01031"/>
    </source>
</evidence>
<reference evidence="10 11" key="1">
    <citation type="journal article" date="2019" name="Nat. Ecol. Evol.">
        <title>Megaphylogeny resolves global patterns of mushroom evolution.</title>
        <authorList>
            <person name="Varga T."/>
            <person name="Krizsan K."/>
            <person name="Foldi C."/>
            <person name="Dima B."/>
            <person name="Sanchez-Garcia M."/>
            <person name="Sanchez-Ramirez S."/>
            <person name="Szollosi G.J."/>
            <person name="Szarkandi J.G."/>
            <person name="Papp V."/>
            <person name="Albert L."/>
            <person name="Andreopoulos W."/>
            <person name="Angelini C."/>
            <person name="Antonin V."/>
            <person name="Barry K.W."/>
            <person name="Bougher N.L."/>
            <person name="Buchanan P."/>
            <person name="Buyck B."/>
            <person name="Bense V."/>
            <person name="Catcheside P."/>
            <person name="Chovatia M."/>
            <person name="Cooper J."/>
            <person name="Damon W."/>
            <person name="Desjardin D."/>
            <person name="Finy P."/>
            <person name="Geml J."/>
            <person name="Haridas S."/>
            <person name="Hughes K."/>
            <person name="Justo A."/>
            <person name="Karasinski D."/>
            <person name="Kautmanova I."/>
            <person name="Kiss B."/>
            <person name="Kocsube S."/>
            <person name="Kotiranta H."/>
            <person name="LaButti K.M."/>
            <person name="Lechner B.E."/>
            <person name="Liimatainen K."/>
            <person name="Lipzen A."/>
            <person name="Lukacs Z."/>
            <person name="Mihaltcheva S."/>
            <person name="Morgado L.N."/>
            <person name="Niskanen T."/>
            <person name="Noordeloos M.E."/>
            <person name="Ohm R.A."/>
            <person name="Ortiz-Santana B."/>
            <person name="Ovrebo C."/>
            <person name="Racz N."/>
            <person name="Riley R."/>
            <person name="Savchenko A."/>
            <person name="Shiryaev A."/>
            <person name="Soop K."/>
            <person name="Spirin V."/>
            <person name="Szebenyi C."/>
            <person name="Tomsovsky M."/>
            <person name="Tulloss R.E."/>
            <person name="Uehling J."/>
            <person name="Grigoriev I.V."/>
            <person name="Vagvolgyi C."/>
            <person name="Papp T."/>
            <person name="Martin F.M."/>
            <person name="Miettinen O."/>
            <person name="Hibbett D.S."/>
            <person name="Nagy L.G."/>
        </authorList>
    </citation>
    <scope>NUCLEOTIDE SEQUENCE [LARGE SCALE GENOMIC DNA]</scope>
    <source>
        <strain evidence="10 11">CBS 962.96</strain>
    </source>
</reference>
<dbReference type="GO" id="GO:0006289">
    <property type="term" value="P:nucleotide-excision repair"/>
    <property type="evidence" value="ECO:0007669"/>
    <property type="project" value="InterPro"/>
</dbReference>
<dbReference type="GO" id="GO:0006298">
    <property type="term" value="P:mismatch repair"/>
    <property type="evidence" value="ECO:0007669"/>
    <property type="project" value="TreeGrafter"/>
</dbReference>
<dbReference type="InterPro" id="IPR018326">
    <property type="entry name" value="Rad4_beta-hairpin_dom1"/>
</dbReference>
<proteinExistence type="inferred from homology"/>
<dbReference type="GO" id="GO:0003684">
    <property type="term" value="F:damaged DNA binding"/>
    <property type="evidence" value="ECO:0007669"/>
    <property type="project" value="InterPro"/>
</dbReference>
<feature type="compositionally biased region" description="Polar residues" evidence="6">
    <location>
        <begin position="913"/>
        <end position="924"/>
    </location>
</feature>
<protein>
    <submittedName>
        <fullName evidence="10">Rad4-domain-containing protein</fullName>
    </submittedName>
</protein>
<dbReference type="Gene3D" id="3.90.260.10">
    <property type="entry name" value="Transglutaminase-like"/>
    <property type="match status" value="1"/>
</dbReference>
<dbReference type="SMART" id="SM01030">
    <property type="entry name" value="BHD_1"/>
    <property type="match status" value="1"/>
</dbReference>
<evidence type="ECO:0000259" key="7">
    <source>
        <dbReference type="SMART" id="SM01030"/>
    </source>
</evidence>
<keyword evidence="4" id="KW-0234">DNA repair</keyword>
<keyword evidence="5" id="KW-0539">Nucleus</keyword>
<feature type="domain" description="Rad4 beta-hairpin" evidence="8">
    <location>
        <begin position="522"/>
        <end position="607"/>
    </location>
</feature>
<feature type="compositionally biased region" description="Basic and acidic residues" evidence="6">
    <location>
        <begin position="989"/>
        <end position="1006"/>
    </location>
</feature>
<feature type="region of interest" description="Disordered" evidence="6">
    <location>
        <begin position="787"/>
        <end position="824"/>
    </location>
</feature>
<feature type="region of interest" description="Disordered" evidence="6">
    <location>
        <begin position="866"/>
        <end position="1057"/>
    </location>
</feature>
<dbReference type="AlphaFoldDB" id="A0A4V4HG13"/>
<dbReference type="GO" id="GO:0071942">
    <property type="term" value="C:XPC complex"/>
    <property type="evidence" value="ECO:0007669"/>
    <property type="project" value="TreeGrafter"/>
</dbReference>
<evidence type="ECO:0000256" key="5">
    <source>
        <dbReference type="ARBA" id="ARBA00023242"/>
    </source>
</evidence>
<dbReference type="GO" id="GO:0005737">
    <property type="term" value="C:cytoplasm"/>
    <property type="evidence" value="ECO:0007669"/>
    <property type="project" value="TreeGrafter"/>
</dbReference>
<dbReference type="InterPro" id="IPR042488">
    <property type="entry name" value="Rad4_BHD3_sf"/>
</dbReference>